<dbReference type="STRING" id="2518989.IMCC3088_150"/>
<keyword evidence="4" id="KW-1185">Reference proteome</keyword>
<gene>
    <name evidence="3" type="ORF">IMCC3088_150</name>
</gene>
<proteinExistence type="predicted"/>
<dbReference type="Proteomes" id="UP000005615">
    <property type="component" value="Unassembled WGS sequence"/>
</dbReference>
<feature type="domain" description="DnaT DNA-binding" evidence="2">
    <location>
        <begin position="261"/>
        <end position="324"/>
    </location>
</feature>
<dbReference type="Gene3D" id="1.10.8.1180">
    <property type="match status" value="3"/>
</dbReference>
<evidence type="ECO:0000259" key="2">
    <source>
        <dbReference type="Pfam" id="PF17948"/>
    </source>
</evidence>
<dbReference type="eggNOG" id="ENOG502Z86C">
    <property type="taxonomic scope" value="Bacteria"/>
</dbReference>
<feature type="domain" description="DnaT DNA-binding" evidence="2">
    <location>
        <begin position="109"/>
        <end position="176"/>
    </location>
</feature>
<feature type="domain" description="DnaT DNA-binding" evidence="2">
    <location>
        <begin position="188"/>
        <end position="252"/>
    </location>
</feature>
<dbReference type="InterPro" id="IPR040480">
    <property type="entry name" value="DnaT_DNA_bind"/>
</dbReference>
<accession>F3L5I7</accession>
<comment type="caution">
    <text evidence="3">The sequence shown here is derived from an EMBL/GenBank/DDBJ whole genome shotgun (WGS) entry which is preliminary data.</text>
</comment>
<evidence type="ECO:0000256" key="1">
    <source>
        <dbReference type="SAM" id="MobiDB-lite"/>
    </source>
</evidence>
<reference evidence="3 4" key="1">
    <citation type="journal article" date="2011" name="J. Bacteriol.">
        <title>Genome sequence of strain IMCC3088, a proteorhodopsin-containing marine bacterium belonging to the OM60/NOR5 clade.</title>
        <authorList>
            <person name="Jang Y."/>
            <person name="Oh H.M."/>
            <person name="Kang I."/>
            <person name="Lee K."/>
            <person name="Yang S.J."/>
            <person name="Cho J.C."/>
        </authorList>
    </citation>
    <scope>NUCLEOTIDE SEQUENCE [LARGE SCALE GENOMIC DNA]</scope>
    <source>
        <strain evidence="3 4">IMCC3088</strain>
    </source>
</reference>
<feature type="region of interest" description="Disordered" evidence="1">
    <location>
        <begin position="328"/>
        <end position="349"/>
    </location>
</feature>
<sequence>MVFSPALAATIGLEEAILLQQLDALTQHLDGNTQRGFEWFTLPRQQLLNHCGFWTSGDLHRISRNLVEKAVILIDSPPLHSSDQLVFAFNQPAEKSEQAQPTQPPRRAQTLRNNWSPSEDILQLLQLNHAIPRQFALDQLEDFILYWRERDEPSHAWENKFRTHVIGQWRRQQAPKNSANFEVNQPAQLDNNWRPNADALEILNRNGVDPEFVNEAIPEFVLYWKERGSHPKELNSRFIQHIRLQWARYTSAIKHSTEPTRIPADWTPSSDVYDILKLSHIDAHFANDLLPEFIVFWRDSNQLQTSWNSKFLQHVKYHWAKQHQLANEAASSTRGRSLSEDLSDTSWAQ</sequence>
<dbReference type="EMBL" id="AEIG01000113">
    <property type="protein sequence ID" value="EGG28409.1"/>
    <property type="molecule type" value="Genomic_DNA"/>
</dbReference>
<protein>
    <recommendedName>
        <fullName evidence="2">DnaT DNA-binding domain-containing protein</fullName>
    </recommendedName>
</protein>
<dbReference type="Pfam" id="PF17948">
    <property type="entry name" value="DnaT"/>
    <property type="match status" value="3"/>
</dbReference>
<evidence type="ECO:0000313" key="4">
    <source>
        <dbReference type="Proteomes" id="UP000005615"/>
    </source>
</evidence>
<dbReference type="AlphaFoldDB" id="F3L5I7"/>
<name>F3L5I7_9GAMM</name>
<evidence type="ECO:0000313" key="3">
    <source>
        <dbReference type="EMBL" id="EGG28409.1"/>
    </source>
</evidence>
<organism evidence="3 4">
    <name type="scientific">Aequoribacter fuscus</name>
    <dbReference type="NCBI Taxonomy" id="2518989"/>
    <lineage>
        <taxon>Bacteria</taxon>
        <taxon>Pseudomonadati</taxon>
        <taxon>Pseudomonadota</taxon>
        <taxon>Gammaproteobacteria</taxon>
        <taxon>Cellvibrionales</taxon>
        <taxon>Halieaceae</taxon>
        <taxon>Aequoribacter</taxon>
    </lineage>
</organism>